<accession>A0ABR2J3W6</accession>
<dbReference type="PANTHER" id="PTHR31001:SF90">
    <property type="entry name" value="CENTROMERE DNA-BINDING PROTEIN COMPLEX CBF3 SUBUNIT B"/>
    <property type="match status" value="1"/>
</dbReference>
<dbReference type="PANTHER" id="PTHR31001">
    <property type="entry name" value="UNCHARACTERIZED TRANSCRIPTIONAL REGULATORY PROTEIN"/>
    <property type="match status" value="1"/>
</dbReference>
<keyword evidence="2" id="KW-0479">Metal-binding</keyword>
<comment type="caution">
    <text evidence="6">The sequence shown here is derived from an EMBL/GenBank/DDBJ whole genome shotgun (WGS) entry which is preliminary data.</text>
</comment>
<dbReference type="CDD" id="cd12148">
    <property type="entry name" value="fungal_TF_MHR"/>
    <property type="match status" value="1"/>
</dbReference>
<feature type="compositionally biased region" description="Low complexity" evidence="4">
    <location>
        <begin position="129"/>
        <end position="142"/>
    </location>
</feature>
<evidence type="ECO:0000256" key="2">
    <source>
        <dbReference type="ARBA" id="ARBA00022723"/>
    </source>
</evidence>
<gene>
    <name evidence="6" type="ORF">PGQ11_003005</name>
</gene>
<evidence type="ECO:0000313" key="7">
    <source>
        <dbReference type="Proteomes" id="UP001390339"/>
    </source>
</evidence>
<comment type="subcellular location">
    <subcellularLocation>
        <location evidence="1">Nucleus</location>
    </subcellularLocation>
</comment>
<dbReference type="InterPro" id="IPR001138">
    <property type="entry name" value="Zn2Cys6_DnaBD"/>
</dbReference>
<dbReference type="Pfam" id="PF00172">
    <property type="entry name" value="Zn_clus"/>
    <property type="match status" value="1"/>
</dbReference>
<evidence type="ECO:0000313" key="6">
    <source>
        <dbReference type="EMBL" id="KAK8872491.1"/>
    </source>
</evidence>
<feature type="region of interest" description="Disordered" evidence="4">
    <location>
        <begin position="1"/>
        <end position="24"/>
    </location>
</feature>
<dbReference type="InterPro" id="IPR036864">
    <property type="entry name" value="Zn2-C6_fun-type_DNA-bd_sf"/>
</dbReference>
<dbReference type="CDD" id="cd00067">
    <property type="entry name" value="GAL4"/>
    <property type="match status" value="1"/>
</dbReference>
<evidence type="ECO:0000259" key="5">
    <source>
        <dbReference type="PROSITE" id="PS50048"/>
    </source>
</evidence>
<keyword evidence="3" id="KW-0539">Nucleus</keyword>
<sequence>MKRKAASPPAGATRTTQTQPFRRQPQVSCDSCRRKKLKCDRGQPCGSCRTRGIACTTPSTSAPGIRHDVNTQAAAHSLAGIAGAAESGGVSIHSILARVAALEQTVYRNTSNSTGTPAVYASSHPTPVASNASSYNSPSSHSLLDHERRQEAKFLDSAIDRSNKADQHEVVQAGMHFQVATSSSRPVHKTSTPKYRVYSSGRSHSDQPGTTRLMSREEALALLQDFVDNAYHLLHVLHIDTMRLLINEVYTQIEAGRSLSVNPAHAALIFSIAATTAFFWDARVPCRHSFESDEAAQQASLAWRCFALDLLATVQQSGAMSLEAAQAYTIVAYLYYNVDGQSAQFRLLHASSVAACREISLHLVDVPGSDSADDAATKEIKRRLWWHVAATDWMLGQNGGPLDGTYTIHPRHMRVAKPRNLNDGDLAVAVHGLTHPPEMPTQMSCFLQRIELAEVCRAVVDGYLHGESEISDYGQALALDQLFEQILVNTPQSLALHTPVPPEAPRLLCLHRATIQLGFYSRRARLHRPFLMRKDEDGRPGDPRYQKSRDICTQSARTVLYISMALLAKSLSEPPNPQQPIPQILNHDGHEHCPGSPVHRLGLVIYHLFTACAVLALDSSIRTSRNEEQTASQAADSDVQDALTCSCHLLAAAGKESAVAADLVRGLTGVLQRYRIKIKGAEKWSGGNAPEPQHDTSINEVQSPIDSTGKEIGDTGVMENGAIDAGEGHQLMHTSDAGDGFSLDHLWDDFLGAGLMSEDWDQIVTGLDSYCSTTQFG</sequence>
<keyword evidence="7" id="KW-1185">Reference proteome</keyword>
<feature type="compositionally biased region" description="Polar residues" evidence="4">
    <location>
        <begin position="200"/>
        <end position="210"/>
    </location>
</feature>
<feature type="domain" description="Zn(2)-C6 fungal-type" evidence="5">
    <location>
        <begin position="28"/>
        <end position="57"/>
    </location>
</feature>
<feature type="region of interest" description="Disordered" evidence="4">
    <location>
        <begin position="683"/>
        <end position="707"/>
    </location>
</feature>
<feature type="compositionally biased region" description="Polar residues" evidence="4">
    <location>
        <begin position="695"/>
        <end position="706"/>
    </location>
</feature>
<feature type="region of interest" description="Disordered" evidence="4">
    <location>
        <begin position="113"/>
        <end position="142"/>
    </location>
</feature>
<evidence type="ECO:0000256" key="1">
    <source>
        <dbReference type="ARBA" id="ARBA00004123"/>
    </source>
</evidence>
<dbReference type="PROSITE" id="PS00463">
    <property type="entry name" value="ZN2_CY6_FUNGAL_1"/>
    <property type="match status" value="1"/>
</dbReference>
<organism evidence="6 7">
    <name type="scientific">Apiospora arundinis</name>
    <dbReference type="NCBI Taxonomy" id="335852"/>
    <lineage>
        <taxon>Eukaryota</taxon>
        <taxon>Fungi</taxon>
        <taxon>Dikarya</taxon>
        <taxon>Ascomycota</taxon>
        <taxon>Pezizomycotina</taxon>
        <taxon>Sordariomycetes</taxon>
        <taxon>Xylariomycetidae</taxon>
        <taxon>Amphisphaeriales</taxon>
        <taxon>Apiosporaceae</taxon>
        <taxon>Apiospora</taxon>
    </lineage>
</organism>
<feature type="compositionally biased region" description="Low complexity" evidence="4">
    <location>
        <begin position="13"/>
        <end position="24"/>
    </location>
</feature>
<evidence type="ECO:0000256" key="3">
    <source>
        <dbReference type="ARBA" id="ARBA00023242"/>
    </source>
</evidence>
<dbReference type="SUPFAM" id="SSF57701">
    <property type="entry name" value="Zn2/Cys6 DNA-binding domain"/>
    <property type="match status" value="1"/>
</dbReference>
<dbReference type="InterPro" id="IPR007219">
    <property type="entry name" value="XnlR_reg_dom"/>
</dbReference>
<dbReference type="InterPro" id="IPR050613">
    <property type="entry name" value="Sec_Metabolite_Reg"/>
</dbReference>
<name>A0ABR2J3W6_9PEZI</name>
<feature type="compositionally biased region" description="Polar residues" evidence="4">
    <location>
        <begin position="181"/>
        <end position="193"/>
    </location>
</feature>
<dbReference type="Gene3D" id="4.10.240.10">
    <property type="entry name" value="Zn(2)-C6 fungal-type DNA-binding domain"/>
    <property type="match status" value="1"/>
</dbReference>
<feature type="region of interest" description="Disordered" evidence="4">
    <location>
        <begin position="181"/>
        <end position="210"/>
    </location>
</feature>
<dbReference type="SMART" id="SM00066">
    <property type="entry name" value="GAL4"/>
    <property type="match status" value="1"/>
</dbReference>
<dbReference type="Pfam" id="PF04082">
    <property type="entry name" value="Fungal_trans"/>
    <property type="match status" value="1"/>
</dbReference>
<dbReference type="PROSITE" id="PS50048">
    <property type="entry name" value="ZN2_CY6_FUNGAL_2"/>
    <property type="match status" value="1"/>
</dbReference>
<evidence type="ECO:0000256" key="4">
    <source>
        <dbReference type="SAM" id="MobiDB-lite"/>
    </source>
</evidence>
<dbReference type="Proteomes" id="UP001390339">
    <property type="component" value="Unassembled WGS sequence"/>
</dbReference>
<dbReference type="EMBL" id="JAPCWZ010000003">
    <property type="protein sequence ID" value="KAK8872491.1"/>
    <property type="molecule type" value="Genomic_DNA"/>
</dbReference>
<protein>
    <submittedName>
        <fullName evidence="6">Transcription factor lepB</fullName>
    </submittedName>
</protein>
<reference evidence="6 7" key="1">
    <citation type="journal article" date="2024" name="IMA Fungus">
        <title>Apiospora arundinis, a panoply of carbohydrate-active enzymes and secondary metabolites.</title>
        <authorList>
            <person name="Sorensen T."/>
            <person name="Petersen C."/>
            <person name="Muurmann A.T."/>
            <person name="Christiansen J.V."/>
            <person name="Brundto M.L."/>
            <person name="Overgaard C.K."/>
            <person name="Boysen A.T."/>
            <person name="Wollenberg R.D."/>
            <person name="Larsen T.O."/>
            <person name="Sorensen J.L."/>
            <person name="Nielsen K.L."/>
            <person name="Sondergaard T.E."/>
        </authorList>
    </citation>
    <scope>NUCLEOTIDE SEQUENCE [LARGE SCALE GENOMIC DNA]</scope>
    <source>
        <strain evidence="6 7">AAU 773</strain>
    </source>
</reference>
<proteinExistence type="predicted"/>